<name>A0A0K1S9G5_9CHRO</name>
<dbReference type="PATRIC" id="fig|1638788.3.peg.6038"/>
<dbReference type="KEGG" id="mpk:VL20_5999"/>
<reference evidence="1 2" key="1">
    <citation type="journal article" date="2016" name="Stand. Genomic Sci.">
        <title>Complete genome sequence and genomic characterization of Microcystis panniformis FACHB 1757 by third-generation sequencing.</title>
        <authorList>
            <person name="Zhang J.Y."/>
            <person name="Guan R."/>
            <person name="Zhang H.J."/>
            <person name="Li H."/>
            <person name="Xiao P."/>
            <person name="Yu G.L."/>
            <person name="Du L."/>
            <person name="Cao D.M."/>
            <person name="Zhu B.C."/>
            <person name="Li R.H."/>
            <person name="Lu Z.H."/>
        </authorList>
    </citation>
    <scope>NUCLEOTIDE SEQUENCE [LARGE SCALE GENOMIC DNA]</scope>
    <source>
        <strain evidence="1 2">FACHB-1757</strain>
    </source>
</reference>
<gene>
    <name evidence="1" type="ORF">VL20_5999</name>
</gene>
<evidence type="ECO:0000313" key="1">
    <source>
        <dbReference type="EMBL" id="AKV70777.1"/>
    </source>
</evidence>
<protein>
    <submittedName>
        <fullName evidence="1">Uncharacterized protein</fullName>
    </submittedName>
</protein>
<dbReference type="AlphaFoldDB" id="A0A0K1S9G5"/>
<dbReference type="Proteomes" id="UP000068167">
    <property type="component" value="Chromosome"/>
</dbReference>
<proteinExistence type="predicted"/>
<dbReference type="EMBL" id="CP011339">
    <property type="protein sequence ID" value="AKV70777.1"/>
    <property type="molecule type" value="Genomic_DNA"/>
</dbReference>
<evidence type="ECO:0000313" key="2">
    <source>
        <dbReference type="Proteomes" id="UP000068167"/>
    </source>
</evidence>
<sequence length="37" mass="4229">MGRVAYFSRYKVGLKHETLHPTPYTPHPGKTFSVNPN</sequence>
<organism evidence="1 2">
    <name type="scientific">Microcystis panniformis FACHB-1757</name>
    <dbReference type="NCBI Taxonomy" id="1638788"/>
    <lineage>
        <taxon>Bacteria</taxon>
        <taxon>Bacillati</taxon>
        <taxon>Cyanobacteriota</taxon>
        <taxon>Cyanophyceae</taxon>
        <taxon>Oscillatoriophycideae</taxon>
        <taxon>Chroococcales</taxon>
        <taxon>Microcystaceae</taxon>
        <taxon>Microcystis</taxon>
    </lineage>
</organism>
<accession>A0A0K1S9G5</accession>
<keyword evidence="2" id="KW-1185">Reference proteome</keyword>